<evidence type="ECO:0000256" key="13">
    <source>
        <dbReference type="SAM" id="SignalP"/>
    </source>
</evidence>
<feature type="signal peptide" evidence="13">
    <location>
        <begin position="1"/>
        <end position="22"/>
    </location>
</feature>
<evidence type="ECO:0000256" key="6">
    <source>
        <dbReference type="ARBA" id="ARBA00023136"/>
    </source>
</evidence>
<keyword evidence="5 12" id="KW-1133">Transmembrane helix</keyword>
<dbReference type="Proteomes" id="UP000579812">
    <property type="component" value="Unassembled WGS sequence"/>
</dbReference>
<keyword evidence="16" id="KW-1185">Reference proteome</keyword>
<evidence type="ECO:0000259" key="14">
    <source>
        <dbReference type="PROSITE" id="PS50835"/>
    </source>
</evidence>
<evidence type="ECO:0000256" key="3">
    <source>
        <dbReference type="ARBA" id="ARBA00022692"/>
    </source>
</evidence>
<gene>
    <name evidence="15" type="ORF">G5714_014994</name>
</gene>
<accession>A0A7J6C9L2</accession>
<evidence type="ECO:0000256" key="10">
    <source>
        <dbReference type="ARBA" id="ARBA00023319"/>
    </source>
</evidence>
<keyword evidence="2" id="KW-1003">Cell membrane</keyword>
<dbReference type="InterPro" id="IPR013106">
    <property type="entry name" value="Ig_V-set"/>
</dbReference>
<evidence type="ECO:0000256" key="11">
    <source>
        <dbReference type="SAM" id="MobiDB-lite"/>
    </source>
</evidence>
<dbReference type="InterPro" id="IPR051713">
    <property type="entry name" value="T-cell_Activation_Regulation"/>
</dbReference>
<protein>
    <recommendedName>
        <fullName evidence="14">Ig-like domain-containing protein</fullName>
    </recommendedName>
</protein>
<feature type="compositionally biased region" description="Polar residues" evidence="11">
    <location>
        <begin position="179"/>
        <end position="205"/>
    </location>
</feature>
<dbReference type="InterPro" id="IPR013783">
    <property type="entry name" value="Ig-like_fold"/>
</dbReference>
<dbReference type="Gene3D" id="2.60.40.10">
    <property type="entry name" value="Immunoglobulins"/>
    <property type="match status" value="1"/>
</dbReference>
<evidence type="ECO:0000256" key="4">
    <source>
        <dbReference type="ARBA" id="ARBA00022729"/>
    </source>
</evidence>
<keyword evidence="8" id="KW-0675">Receptor</keyword>
<reference evidence="15 16" key="1">
    <citation type="submission" date="2020-04" db="EMBL/GenBank/DDBJ databases">
        <title>Chromosome-level genome assembly of a cyprinid fish Onychostoma macrolepis by integration of Nanopore Sequencing, Bionano and Hi-C technology.</title>
        <authorList>
            <person name="Wang D."/>
        </authorList>
    </citation>
    <scope>NUCLEOTIDE SEQUENCE [LARGE SCALE GENOMIC DNA]</scope>
    <source>
        <strain evidence="15">SWU-2019</strain>
        <tissue evidence="15">Muscle</tissue>
    </source>
</reference>
<dbReference type="SUPFAM" id="SSF48726">
    <property type="entry name" value="Immunoglobulin"/>
    <property type="match status" value="1"/>
</dbReference>
<dbReference type="GO" id="GO:0007166">
    <property type="term" value="P:cell surface receptor signaling pathway"/>
    <property type="evidence" value="ECO:0007669"/>
    <property type="project" value="TreeGrafter"/>
</dbReference>
<evidence type="ECO:0000256" key="9">
    <source>
        <dbReference type="ARBA" id="ARBA00023180"/>
    </source>
</evidence>
<dbReference type="AlphaFoldDB" id="A0A7J6C9L2"/>
<dbReference type="GO" id="GO:0009897">
    <property type="term" value="C:external side of plasma membrane"/>
    <property type="evidence" value="ECO:0007669"/>
    <property type="project" value="TreeGrafter"/>
</dbReference>
<dbReference type="GO" id="GO:0071222">
    <property type="term" value="P:cellular response to lipopolysaccharide"/>
    <property type="evidence" value="ECO:0007669"/>
    <property type="project" value="TreeGrafter"/>
</dbReference>
<dbReference type="OrthoDB" id="8963697at2759"/>
<evidence type="ECO:0000313" key="15">
    <source>
        <dbReference type="EMBL" id="KAF4104007.1"/>
    </source>
</evidence>
<keyword evidence="3 12" id="KW-0812">Transmembrane</keyword>
<evidence type="ECO:0000256" key="12">
    <source>
        <dbReference type="SAM" id="Phobius"/>
    </source>
</evidence>
<evidence type="ECO:0000256" key="8">
    <source>
        <dbReference type="ARBA" id="ARBA00023170"/>
    </source>
</evidence>
<organism evidence="15 16">
    <name type="scientific">Onychostoma macrolepis</name>
    <dbReference type="NCBI Taxonomy" id="369639"/>
    <lineage>
        <taxon>Eukaryota</taxon>
        <taxon>Metazoa</taxon>
        <taxon>Chordata</taxon>
        <taxon>Craniata</taxon>
        <taxon>Vertebrata</taxon>
        <taxon>Euteleostomi</taxon>
        <taxon>Actinopterygii</taxon>
        <taxon>Neopterygii</taxon>
        <taxon>Teleostei</taxon>
        <taxon>Ostariophysi</taxon>
        <taxon>Cypriniformes</taxon>
        <taxon>Cyprinidae</taxon>
        <taxon>Acrossocheilinae</taxon>
        <taxon>Onychostoma</taxon>
    </lineage>
</organism>
<keyword evidence="7" id="KW-1015">Disulfide bond</keyword>
<keyword evidence="6 12" id="KW-0472">Membrane</keyword>
<evidence type="ECO:0000256" key="7">
    <source>
        <dbReference type="ARBA" id="ARBA00023157"/>
    </source>
</evidence>
<dbReference type="GO" id="GO:0031295">
    <property type="term" value="P:T cell costimulation"/>
    <property type="evidence" value="ECO:0007669"/>
    <property type="project" value="TreeGrafter"/>
</dbReference>
<feature type="domain" description="Ig-like" evidence="14">
    <location>
        <begin position="41"/>
        <end position="137"/>
    </location>
</feature>
<feature type="region of interest" description="Disordered" evidence="11">
    <location>
        <begin position="179"/>
        <end position="244"/>
    </location>
</feature>
<proteinExistence type="predicted"/>
<dbReference type="EMBL" id="JAAMOB010000015">
    <property type="protein sequence ID" value="KAF4104007.1"/>
    <property type="molecule type" value="Genomic_DNA"/>
</dbReference>
<dbReference type="InterPro" id="IPR007110">
    <property type="entry name" value="Ig-like_dom"/>
</dbReference>
<name>A0A7J6C9L2_9TELE</name>
<feature type="compositionally biased region" description="Polar residues" evidence="11">
    <location>
        <begin position="229"/>
        <end position="240"/>
    </location>
</feature>
<evidence type="ECO:0000256" key="2">
    <source>
        <dbReference type="ARBA" id="ARBA00022475"/>
    </source>
</evidence>
<dbReference type="GO" id="GO:0042130">
    <property type="term" value="P:negative regulation of T cell proliferation"/>
    <property type="evidence" value="ECO:0007669"/>
    <property type="project" value="TreeGrafter"/>
</dbReference>
<comment type="caution">
    <text evidence="15">The sequence shown here is derived from an EMBL/GenBank/DDBJ whole genome shotgun (WGS) entry which is preliminary data.</text>
</comment>
<evidence type="ECO:0000256" key="5">
    <source>
        <dbReference type="ARBA" id="ARBA00022989"/>
    </source>
</evidence>
<dbReference type="GO" id="GO:0006955">
    <property type="term" value="P:immune response"/>
    <property type="evidence" value="ECO:0007669"/>
    <property type="project" value="TreeGrafter"/>
</dbReference>
<dbReference type="GO" id="GO:0042102">
    <property type="term" value="P:positive regulation of T cell proliferation"/>
    <property type="evidence" value="ECO:0007669"/>
    <property type="project" value="TreeGrafter"/>
</dbReference>
<dbReference type="PANTHER" id="PTHR25466">
    <property type="entry name" value="T-LYMPHOCYTE ACTIVATION ANTIGEN"/>
    <property type="match status" value="1"/>
</dbReference>
<evidence type="ECO:0000256" key="1">
    <source>
        <dbReference type="ARBA" id="ARBA00004251"/>
    </source>
</evidence>
<sequence length="293" mass="33551">MSCNMYISHLWIFFGALVSSNARDHWNTRCKEITVNASLKSEVLLPCHFNISRYDETVTVNWTKDFDYPSLVTIFINGRIFFDSRSEGRVNVFPLLSKHGNFSILVHDLQSSDIGTYTCELTSECWRVKIHEHVKINERPHRISEFNPWFYFAAGAGLFILLFVAFSLLSKFYGKCLSTSSKSDPVNGVQSEGSNFPEETQNTESSGHRNKRGVRRGPSTVYENDIHFPNQSSAMQQGQHPQRAFRAVPEPTIHPSDVISYYVNQAELSNPANAGKKRKKQKHFQFKNPIYND</sequence>
<feature type="transmembrane region" description="Helical" evidence="12">
    <location>
        <begin position="149"/>
        <end position="169"/>
    </location>
</feature>
<dbReference type="Pfam" id="PF07686">
    <property type="entry name" value="V-set"/>
    <property type="match status" value="1"/>
</dbReference>
<evidence type="ECO:0000313" key="16">
    <source>
        <dbReference type="Proteomes" id="UP000579812"/>
    </source>
</evidence>
<dbReference type="PROSITE" id="PS50835">
    <property type="entry name" value="IG_LIKE"/>
    <property type="match status" value="1"/>
</dbReference>
<keyword evidence="9" id="KW-0325">Glycoprotein</keyword>
<feature type="region of interest" description="Disordered" evidence="11">
    <location>
        <begin position="272"/>
        <end position="293"/>
    </location>
</feature>
<feature type="chain" id="PRO_5029555185" description="Ig-like domain-containing protein" evidence="13">
    <location>
        <begin position="23"/>
        <end position="293"/>
    </location>
</feature>
<dbReference type="PANTHER" id="PTHR25466:SF14">
    <property type="entry name" value="BUTYROPHILIN SUBFAMILY 2 MEMBER A2-LIKE-RELATED"/>
    <property type="match status" value="1"/>
</dbReference>
<dbReference type="InterPro" id="IPR036179">
    <property type="entry name" value="Ig-like_dom_sf"/>
</dbReference>
<feature type="compositionally biased region" description="Basic residues" evidence="11">
    <location>
        <begin position="275"/>
        <end position="285"/>
    </location>
</feature>
<keyword evidence="10" id="KW-0393">Immunoglobulin domain</keyword>
<comment type="subcellular location">
    <subcellularLocation>
        <location evidence="1">Cell membrane</location>
        <topology evidence="1">Single-pass type I membrane protein</topology>
    </subcellularLocation>
</comment>
<keyword evidence="4 13" id="KW-0732">Signal</keyword>